<evidence type="ECO:0000256" key="2">
    <source>
        <dbReference type="SAM" id="MobiDB-lite"/>
    </source>
</evidence>
<dbReference type="OrthoDB" id="26970at2759"/>
<feature type="compositionally biased region" description="Polar residues" evidence="2">
    <location>
        <begin position="841"/>
        <end position="857"/>
    </location>
</feature>
<feature type="compositionally biased region" description="Low complexity" evidence="2">
    <location>
        <begin position="719"/>
        <end position="730"/>
    </location>
</feature>
<keyword evidence="3" id="KW-0396">Initiation factor</keyword>
<dbReference type="PANTHER" id="PTHR12790:SF0">
    <property type="entry name" value="RNA POLYMERASE I-SPECIFIC TRANSCRIPTION INITIATION FACTOR RRN3-RELATED"/>
    <property type="match status" value="1"/>
</dbReference>
<dbReference type="RefSeq" id="XP_021871324.1">
    <property type="nucleotide sequence ID" value="XM_022015812.1"/>
</dbReference>
<dbReference type="GeneID" id="33557621"/>
<dbReference type="GO" id="GO:0001181">
    <property type="term" value="F:RNA polymerase I general transcription initiation factor activity"/>
    <property type="evidence" value="ECO:0007669"/>
    <property type="project" value="InterPro"/>
</dbReference>
<dbReference type="GO" id="GO:0001042">
    <property type="term" value="F:RNA polymerase I core binding"/>
    <property type="evidence" value="ECO:0007669"/>
    <property type="project" value="TreeGrafter"/>
</dbReference>
<dbReference type="InParanoid" id="A0A1Y1UIG3"/>
<dbReference type="FunCoup" id="A0A1Y1UIG3">
    <property type="interactions" value="445"/>
</dbReference>
<dbReference type="STRING" id="4999.A0A1Y1UIG3"/>
<feature type="compositionally biased region" description="Polar residues" evidence="2">
    <location>
        <begin position="334"/>
        <end position="344"/>
    </location>
</feature>
<dbReference type="Proteomes" id="UP000193218">
    <property type="component" value="Unassembled WGS sequence"/>
</dbReference>
<dbReference type="GO" id="GO:0005634">
    <property type="term" value="C:nucleus"/>
    <property type="evidence" value="ECO:0007669"/>
    <property type="project" value="TreeGrafter"/>
</dbReference>
<feature type="compositionally biased region" description="Acidic residues" evidence="2">
    <location>
        <begin position="779"/>
        <end position="791"/>
    </location>
</feature>
<feature type="region of interest" description="Disordered" evidence="2">
    <location>
        <begin position="311"/>
        <end position="389"/>
    </location>
</feature>
<feature type="region of interest" description="Disordered" evidence="2">
    <location>
        <begin position="1"/>
        <end position="66"/>
    </location>
</feature>
<comment type="similarity">
    <text evidence="1">Belongs to the RRN3 family.</text>
</comment>
<evidence type="ECO:0000313" key="3">
    <source>
        <dbReference type="EMBL" id="ORX37286.1"/>
    </source>
</evidence>
<accession>A0A1Y1UIG3</accession>
<feature type="compositionally biased region" description="Acidic residues" evidence="2">
    <location>
        <begin position="311"/>
        <end position="330"/>
    </location>
</feature>
<dbReference type="Pfam" id="PF05327">
    <property type="entry name" value="RRN3"/>
    <property type="match status" value="1"/>
</dbReference>
<dbReference type="InterPro" id="IPR007991">
    <property type="entry name" value="RNA_pol_I_trans_ini_fac_RRN3"/>
</dbReference>
<feature type="region of interest" description="Disordered" evidence="2">
    <location>
        <begin position="450"/>
        <end position="479"/>
    </location>
</feature>
<reference evidence="3 4" key="1">
    <citation type="submission" date="2017-03" db="EMBL/GenBank/DDBJ databases">
        <title>Widespread Adenine N6-methylation of Active Genes in Fungi.</title>
        <authorList>
            <consortium name="DOE Joint Genome Institute"/>
            <person name="Mondo S.J."/>
            <person name="Dannebaum R.O."/>
            <person name="Kuo R.C."/>
            <person name="Louie K.B."/>
            <person name="Bewick A.J."/>
            <person name="Labutti K."/>
            <person name="Haridas S."/>
            <person name="Kuo A."/>
            <person name="Salamov A."/>
            <person name="Ahrendt S.R."/>
            <person name="Lau R."/>
            <person name="Bowen B.P."/>
            <person name="Lipzen A."/>
            <person name="Sullivan W."/>
            <person name="Andreopoulos W.B."/>
            <person name="Clum A."/>
            <person name="Lindquist E."/>
            <person name="Daum C."/>
            <person name="Northen T.R."/>
            <person name="Ramamoorthy G."/>
            <person name="Schmitz R.J."/>
            <person name="Gryganskyi A."/>
            <person name="Culley D."/>
            <person name="Magnuson J."/>
            <person name="James T.Y."/>
            <person name="O'Malley M.A."/>
            <person name="Stajich J.E."/>
            <person name="Spatafora J.W."/>
            <person name="Visel A."/>
            <person name="Grigoriev I.V."/>
        </authorList>
    </citation>
    <scope>NUCLEOTIDE SEQUENCE [LARGE SCALE GENOMIC DNA]</scope>
    <source>
        <strain evidence="3 4">NRRL Y-17943</strain>
    </source>
</reference>
<feature type="compositionally biased region" description="Polar residues" evidence="2">
    <location>
        <begin position="450"/>
        <end position="465"/>
    </location>
</feature>
<feature type="compositionally biased region" description="Polar residues" evidence="2">
    <location>
        <begin position="29"/>
        <end position="52"/>
    </location>
</feature>
<feature type="compositionally biased region" description="Polar residues" evidence="2">
    <location>
        <begin position="1"/>
        <end position="13"/>
    </location>
</feature>
<sequence>MALPFSASTPTLMSKSSRPGPSRSKTSSLQPIVTMTSSNDVQHLPSSRSTSLLGKKRPRESDGDVKTTFRRTKSVDTNVFIKNRSDKDRDRAAFQKSLIAVFVPNALKESLTGTMSNYNDLVSHFQLPSASSSTTSHPLPPMLPLLRGLSAHVNLLTPDVHGALVSAILSLPWATGDEKFVKAFIGFSGVLVSSQPAWAKEVANMAVKGLAWQPVMTPAGPGPMTRRLFHARYHLLLSHLLSLMPTLPTVLQPLLVRHFPHRREPEVAQTTWVRNSCELIGYCPEVGQRVWGEIVDRMLRIDLEITNILDEVDDDDDDDDDDNEEDDLNGDENAVNSMSFSTSLDPFDLPISQDVHRPEDEIRDDSDDESEVDIEDMSSVDGDNSEEDEKAINEAKIQADREKRRAAVKSMRLKLDGMLFYFFEHLLESMGSGHGTTAAEMAAKNLESKISSSGMSTPTTENPNPLASALATRRASPTPGQSLAHFQTLLTLFTRQILPTSSTQHIPFLLFITSSLSLSHTELFLGLLVSQALYATSTSRPTAGAQAVPMTLRIASAVYIGSVVCRARFVSDEQARQVMTYLLAYIDGKMHQTKPDELQLFYAVCQAAMLIFCFRWRAFQKDAVETDVAIVGELEIEGESLEGDGKWMADLDILQRVITSDLNPLLGCNSTIVSTFAQVAHQTNFAYCFSIMEANQQSSSRQVPSSSSLNNMAKPGHPSRQSSMSSSISSIHQAKSARQANIEAGLDSYFPFDPFTLPRSKRFIEHLYRTWSEVAIDADESDDDDDDDDDDVKNALTSEADSESALGTLPSSVDMVGTSMSFGASLPKSKRKGMFDRDYGLSSSLEGMSISPNIRRR</sequence>
<comment type="caution">
    <text evidence="3">The sequence shown here is derived from an EMBL/GenBank/DDBJ whole genome shotgun (WGS) entry which is preliminary data.</text>
</comment>
<protein>
    <submittedName>
        <fullName evidence="3">RNA polymerase I-specific transcription initiation factor RRN3</fullName>
    </submittedName>
</protein>
<gene>
    <name evidence="3" type="ORF">BD324DRAFT_625544</name>
</gene>
<dbReference type="GO" id="GO:0003743">
    <property type="term" value="F:translation initiation factor activity"/>
    <property type="evidence" value="ECO:0007669"/>
    <property type="project" value="UniProtKB-KW"/>
</dbReference>
<evidence type="ECO:0000313" key="4">
    <source>
        <dbReference type="Proteomes" id="UP000193218"/>
    </source>
</evidence>
<keyword evidence="3" id="KW-0648">Protein biosynthesis</keyword>
<dbReference type="EMBL" id="NBSH01000006">
    <property type="protein sequence ID" value="ORX37286.1"/>
    <property type="molecule type" value="Genomic_DNA"/>
</dbReference>
<keyword evidence="4" id="KW-1185">Reference proteome</keyword>
<feature type="compositionally biased region" description="Low complexity" evidence="2">
    <location>
        <begin position="14"/>
        <end position="28"/>
    </location>
</feature>
<evidence type="ECO:0000256" key="1">
    <source>
        <dbReference type="ARBA" id="ARBA00010098"/>
    </source>
</evidence>
<dbReference type="GO" id="GO:0006361">
    <property type="term" value="P:transcription initiation at RNA polymerase I promoter"/>
    <property type="evidence" value="ECO:0007669"/>
    <property type="project" value="InterPro"/>
</dbReference>
<organism evidence="3 4">
    <name type="scientific">Kockovaella imperatae</name>
    <dbReference type="NCBI Taxonomy" id="4999"/>
    <lineage>
        <taxon>Eukaryota</taxon>
        <taxon>Fungi</taxon>
        <taxon>Dikarya</taxon>
        <taxon>Basidiomycota</taxon>
        <taxon>Agaricomycotina</taxon>
        <taxon>Tremellomycetes</taxon>
        <taxon>Tremellales</taxon>
        <taxon>Cuniculitremaceae</taxon>
        <taxon>Kockovaella</taxon>
    </lineage>
</organism>
<feature type="region of interest" description="Disordered" evidence="2">
    <location>
        <begin position="700"/>
        <end position="734"/>
    </location>
</feature>
<dbReference type="AlphaFoldDB" id="A0A1Y1UIG3"/>
<feature type="region of interest" description="Disordered" evidence="2">
    <location>
        <begin position="779"/>
        <end position="857"/>
    </location>
</feature>
<name>A0A1Y1UIG3_9TREE</name>
<dbReference type="PANTHER" id="PTHR12790">
    <property type="entry name" value="TRANSCRIPTION INITIATION FACTOR IA RRN3"/>
    <property type="match status" value="1"/>
</dbReference>
<proteinExistence type="inferred from homology"/>
<feature type="compositionally biased region" description="Acidic residues" evidence="2">
    <location>
        <begin position="361"/>
        <end position="389"/>
    </location>
</feature>